<evidence type="ECO:0000256" key="1">
    <source>
        <dbReference type="SAM" id="MobiDB-lite"/>
    </source>
</evidence>
<feature type="region of interest" description="Disordered" evidence="1">
    <location>
        <begin position="178"/>
        <end position="218"/>
    </location>
</feature>
<organism evidence="2 3">
    <name type="scientific">Artemisia annua</name>
    <name type="common">Sweet wormwood</name>
    <dbReference type="NCBI Taxonomy" id="35608"/>
    <lineage>
        <taxon>Eukaryota</taxon>
        <taxon>Viridiplantae</taxon>
        <taxon>Streptophyta</taxon>
        <taxon>Embryophyta</taxon>
        <taxon>Tracheophyta</taxon>
        <taxon>Spermatophyta</taxon>
        <taxon>Magnoliopsida</taxon>
        <taxon>eudicotyledons</taxon>
        <taxon>Gunneridae</taxon>
        <taxon>Pentapetalae</taxon>
        <taxon>asterids</taxon>
        <taxon>campanulids</taxon>
        <taxon>Asterales</taxon>
        <taxon>Asteraceae</taxon>
        <taxon>Asteroideae</taxon>
        <taxon>Anthemideae</taxon>
        <taxon>Artemisiinae</taxon>
        <taxon>Artemisia</taxon>
    </lineage>
</organism>
<comment type="caution">
    <text evidence="2">The sequence shown here is derived from an EMBL/GenBank/DDBJ whole genome shotgun (WGS) entry which is preliminary data.</text>
</comment>
<feature type="compositionally biased region" description="Acidic residues" evidence="1">
    <location>
        <begin position="184"/>
        <end position="198"/>
    </location>
</feature>
<reference evidence="2 3" key="1">
    <citation type="journal article" date="2018" name="Mol. Plant">
        <title>The genome of Artemisia annua provides insight into the evolution of Asteraceae family and artemisinin biosynthesis.</title>
        <authorList>
            <person name="Shen Q."/>
            <person name="Zhang L."/>
            <person name="Liao Z."/>
            <person name="Wang S."/>
            <person name="Yan T."/>
            <person name="Shi P."/>
            <person name="Liu M."/>
            <person name="Fu X."/>
            <person name="Pan Q."/>
            <person name="Wang Y."/>
            <person name="Lv Z."/>
            <person name="Lu X."/>
            <person name="Zhang F."/>
            <person name="Jiang W."/>
            <person name="Ma Y."/>
            <person name="Chen M."/>
            <person name="Hao X."/>
            <person name="Li L."/>
            <person name="Tang Y."/>
            <person name="Lv G."/>
            <person name="Zhou Y."/>
            <person name="Sun X."/>
            <person name="Brodelius P.E."/>
            <person name="Rose J.K.C."/>
            <person name="Tang K."/>
        </authorList>
    </citation>
    <scope>NUCLEOTIDE SEQUENCE [LARGE SCALE GENOMIC DNA]</scope>
    <source>
        <strain evidence="3">cv. Huhao1</strain>
        <tissue evidence="2">Leaf</tissue>
    </source>
</reference>
<evidence type="ECO:0000313" key="2">
    <source>
        <dbReference type="EMBL" id="PWA83794.1"/>
    </source>
</evidence>
<proteinExistence type="predicted"/>
<gene>
    <name evidence="2" type="ORF">CTI12_AA164660</name>
</gene>
<dbReference type="OrthoDB" id="1743497at2759"/>
<dbReference type="AlphaFoldDB" id="A0A2U1PDF5"/>
<evidence type="ECO:0000313" key="3">
    <source>
        <dbReference type="Proteomes" id="UP000245207"/>
    </source>
</evidence>
<accession>A0A2U1PDF5</accession>
<keyword evidence="3" id="KW-1185">Reference proteome</keyword>
<protein>
    <recommendedName>
        <fullName evidence="4">Ulp1 protease family, C-terminal catalytic domain-containing protein</fullName>
    </recommendedName>
</protein>
<name>A0A2U1PDF5_ARTAN</name>
<feature type="compositionally biased region" description="Basic and acidic residues" evidence="1">
    <location>
        <begin position="230"/>
        <end position="243"/>
    </location>
</feature>
<feature type="region of interest" description="Disordered" evidence="1">
    <location>
        <begin position="230"/>
        <end position="263"/>
    </location>
</feature>
<dbReference type="Proteomes" id="UP000245207">
    <property type="component" value="Unassembled WGS sequence"/>
</dbReference>
<sequence length="593" mass="67864">MNGQLCLDVVRHIPENLPISEIDWYGYIHNCLQYNTNPKGQCNYMGPLTILMLVYLNSTKFEKFHVVRMRPAILNWSTTLMRQRMELELVERKLGCLQLNPEWTEAEAKESEGFIDAGLSESSDKQVLFNKIQEKLSIMYSERHSLEAELVEAYKKYADDEKFGELYEKYSELFKKPVSLGEMGGDDPGSDNNDDENGGSDNDGSGNDRDSRKVSLDGADIGGFNKISLDDFEKDSSQEEKEVNSQAEKGVDIPADSEKPTENVVGVEDPAQGEKEADIVEPAEDYDLEINSTPETYTQWLYNNADLVNEGDTFDKGTREELVVPNAGPATPERVATRASKGSHEIILPEKRVVKPSSFLCSPYMNNKTKVVPRITKVEFMVGNRLFSMQGDKIETIFETRSGIKVSSIRLNMETLAPCLCLDANFIDCWGAILNHEESFKDVGSLSRHFFPTDCIKDMFARHLKLHRHKRYASIKKLNAKIPRLKWSTRSNYRDCGVFAMLHMESYMGEAPSKWDCGLVDESKEQFDMLRRLRFKLATKMLLHELNVHREKMLDEAKEFDKLDSEVKMEIIVQARMNRKQREEKNEEELEAN</sequence>
<evidence type="ECO:0008006" key="4">
    <source>
        <dbReference type="Google" id="ProtNLM"/>
    </source>
</evidence>
<feature type="compositionally biased region" description="Basic and acidic residues" evidence="1">
    <location>
        <begin position="206"/>
        <end position="215"/>
    </location>
</feature>
<dbReference type="EMBL" id="PKPP01001304">
    <property type="protein sequence ID" value="PWA83794.1"/>
    <property type="molecule type" value="Genomic_DNA"/>
</dbReference>